<dbReference type="GO" id="GO:0005732">
    <property type="term" value="C:sno(s)RNA-containing ribonucleoprotein complex"/>
    <property type="evidence" value="ECO:0007669"/>
    <property type="project" value="InterPro"/>
</dbReference>
<dbReference type="SUPFAM" id="SSF50447">
    <property type="entry name" value="Translation proteins"/>
    <property type="match status" value="1"/>
</dbReference>
<dbReference type="InterPro" id="IPR007504">
    <property type="entry name" value="H/ACA_rnp_Gar1/Naf1"/>
</dbReference>
<feature type="compositionally biased region" description="Polar residues" evidence="9">
    <location>
        <begin position="699"/>
        <end position="711"/>
    </location>
</feature>
<keyword evidence="8" id="KW-0539">Nucleus</keyword>
<dbReference type="GO" id="GO:0005634">
    <property type="term" value="C:nucleus"/>
    <property type="evidence" value="ECO:0007669"/>
    <property type="project" value="UniProtKB-SubCell"/>
</dbReference>
<keyword evidence="6" id="KW-0597">Phosphoprotein</keyword>
<dbReference type="EMBL" id="NAJN01000135">
    <property type="protein sequence ID" value="TKA78610.1"/>
    <property type="molecule type" value="Genomic_DNA"/>
</dbReference>
<evidence type="ECO:0000256" key="9">
    <source>
        <dbReference type="SAM" id="MobiDB-lite"/>
    </source>
</evidence>
<keyword evidence="4" id="KW-0690">Ribosome biogenesis</keyword>
<dbReference type="Proteomes" id="UP000308768">
    <property type="component" value="Unassembled WGS sequence"/>
</dbReference>
<feature type="compositionally biased region" description="Low complexity" evidence="9">
    <location>
        <begin position="817"/>
        <end position="827"/>
    </location>
</feature>
<dbReference type="AlphaFoldDB" id="A0A4U0XMT7"/>
<evidence type="ECO:0000313" key="10">
    <source>
        <dbReference type="EMBL" id="TKA78610.1"/>
    </source>
</evidence>
<dbReference type="Pfam" id="PF04410">
    <property type="entry name" value="Gar1"/>
    <property type="match status" value="1"/>
</dbReference>
<dbReference type="GO" id="GO:0006364">
    <property type="term" value="P:rRNA processing"/>
    <property type="evidence" value="ECO:0007669"/>
    <property type="project" value="UniProtKB-KW"/>
</dbReference>
<evidence type="ECO:0000256" key="2">
    <source>
        <dbReference type="ARBA" id="ARBA00009801"/>
    </source>
</evidence>
<dbReference type="InterPro" id="IPR040309">
    <property type="entry name" value="Naf1"/>
</dbReference>
<dbReference type="PANTHER" id="PTHR31633:SF1">
    <property type="entry name" value="H_ACA RIBONUCLEOPROTEIN COMPLEX NON-CORE SUBUNIT NAF1"/>
    <property type="match status" value="1"/>
</dbReference>
<evidence type="ECO:0000256" key="7">
    <source>
        <dbReference type="ARBA" id="ARBA00022884"/>
    </source>
</evidence>
<evidence type="ECO:0000256" key="1">
    <source>
        <dbReference type="ARBA" id="ARBA00004123"/>
    </source>
</evidence>
<feature type="compositionally biased region" description="Basic and acidic residues" evidence="9">
    <location>
        <begin position="733"/>
        <end position="748"/>
    </location>
</feature>
<reference evidence="10 11" key="1">
    <citation type="submission" date="2017-03" db="EMBL/GenBank/DDBJ databases">
        <title>Genomes of endolithic fungi from Antarctica.</title>
        <authorList>
            <person name="Coleine C."/>
            <person name="Masonjones S."/>
            <person name="Stajich J.E."/>
        </authorList>
    </citation>
    <scope>NUCLEOTIDE SEQUENCE [LARGE SCALE GENOMIC DNA]</scope>
    <source>
        <strain evidence="10 11">CCFEE 5187</strain>
    </source>
</reference>
<organism evidence="10 11">
    <name type="scientific">Cryomyces minteri</name>
    <dbReference type="NCBI Taxonomy" id="331657"/>
    <lineage>
        <taxon>Eukaryota</taxon>
        <taxon>Fungi</taxon>
        <taxon>Dikarya</taxon>
        <taxon>Ascomycota</taxon>
        <taxon>Pezizomycotina</taxon>
        <taxon>Dothideomycetes</taxon>
        <taxon>Dothideomycetes incertae sedis</taxon>
        <taxon>Cryomyces</taxon>
    </lineage>
</organism>
<feature type="compositionally biased region" description="Low complexity" evidence="9">
    <location>
        <begin position="751"/>
        <end position="762"/>
    </location>
</feature>
<dbReference type="InterPro" id="IPR038664">
    <property type="entry name" value="Gar1/Naf1_Cbf5-bd_sf"/>
</dbReference>
<feature type="region of interest" description="Disordered" evidence="9">
    <location>
        <begin position="469"/>
        <end position="488"/>
    </location>
</feature>
<feature type="region of interest" description="Disordered" evidence="9">
    <location>
        <begin position="617"/>
        <end position="792"/>
    </location>
</feature>
<accession>A0A4U0XMT7</accession>
<dbReference type="GO" id="GO:0003723">
    <property type="term" value="F:RNA binding"/>
    <property type="evidence" value="ECO:0007669"/>
    <property type="project" value="UniProtKB-KW"/>
</dbReference>
<feature type="region of interest" description="Disordered" evidence="9">
    <location>
        <begin position="419"/>
        <end position="459"/>
    </location>
</feature>
<feature type="compositionally biased region" description="Basic and acidic residues" evidence="9">
    <location>
        <begin position="643"/>
        <end position="678"/>
    </location>
</feature>
<dbReference type="PANTHER" id="PTHR31633">
    <property type="entry name" value="H/ACA RIBONUCLEOPROTEIN COMPLEX NON-CORE SUBUNIT NAF1"/>
    <property type="match status" value="1"/>
</dbReference>
<evidence type="ECO:0000256" key="3">
    <source>
        <dbReference type="ARBA" id="ARBA00021438"/>
    </source>
</evidence>
<comment type="similarity">
    <text evidence="2">Belongs to the NAF1 family.</text>
</comment>
<evidence type="ECO:0000256" key="4">
    <source>
        <dbReference type="ARBA" id="ARBA00022517"/>
    </source>
</evidence>
<feature type="compositionally biased region" description="Polar residues" evidence="9">
    <location>
        <begin position="76"/>
        <end position="90"/>
    </location>
</feature>
<feature type="compositionally biased region" description="Gly residues" evidence="9">
    <location>
        <begin position="852"/>
        <end position="886"/>
    </location>
</feature>
<feature type="region of interest" description="Disordered" evidence="9">
    <location>
        <begin position="350"/>
        <end position="401"/>
    </location>
</feature>
<dbReference type="GO" id="GO:0001522">
    <property type="term" value="P:pseudouridine synthesis"/>
    <property type="evidence" value="ECO:0007669"/>
    <property type="project" value="InterPro"/>
</dbReference>
<feature type="compositionally biased region" description="Basic and acidic residues" evidence="9">
    <location>
        <begin position="477"/>
        <end position="486"/>
    </location>
</feature>
<feature type="compositionally biased region" description="Polar residues" evidence="9">
    <location>
        <begin position="377"/>
        <end position="389"/>
    </location>
</feature>
<feature type="region of interest" description="Disordered" evidence="9">
    <location>
        <begin position="210"/>
        <end position="242"/>
    </location>
</feature>
<dbReference type="InterPro" id="IPR009000">
    <property type="entry name" value="Transl_B-barrel_sf"/>
</dbReference>
<dbReference type="OrthoDB" id="21550at2759"/>
<keyword evidence="5" id="KW-0698">rRNA processing</keyword>
<feature type="region of interest" description="Disordered" evidence="9">
    <location>
        <begin position="1"/>
        <end position="147"/>
    </location>
</feature>
<gene>
    <name evidence="10" type="ORF">B0A49_02701</name>
</gene>
<evidence type="ECO:0000256" key="8">
    <source>
        <dbReference type="ARBA" id="ARBA00023242"/>
    </source>
</evidence>
<feature type="region of interest" description="Disordered" evidence="9">
    <location>
        <begin position="308"/>
        <end position="330"/>
    </location>
</feature>
<sequence length="900" mass="97167">MPSTGIPGLSLINSWSPPPGLSANTTEDSRRSYRSSSRLSGSEGNDITNANLELGPSPPHDVLPAGQSATLAKVPSPSSKTLQTTSTYEQLGSAARPAEIEEPPSFENTTHQIPDMVNATSTAEQAGPSGGTNQSEKRDGITSRTSLSFSDAIDSKVRSGSEVHERPFDQQHYNLAVELSDLVGIAHAPHDVPSGAPSIVAQQAPDVILHQDPSEGTKRTVPTEGSLPTLSGFNDMGDGEALGAEGATSIAHNGTAVRSSNDPHPQYSSFDRAKDAELLHSTDVLAEELQERYLADRGLEEAAIEGINKDLEAEDPEAEASDDDGGFEFDTPEQKAEFLQSKLLKATVNEARSPPTPAGAMVLKDPVAPELLRHANTPPQVSAGSSQVQAPPDVSAGEATFNKSEGGLSITARLNSATSKHNTQLSSVDTLLDSSSDSDSDSDSDSSSKDSDEGGAPMTPRTIAKMMMADVDSSPDQSKKRQKPEEPEMIIVKPDVVVTPDMKIVALGDVLNIVENTVLIKAHNSGEERIIKEGSVLCLENGVVVGAVDDNIGQVREPYYSVLFNNREEMDALGIKEGTKIFYVEKYADYVFTQPLRTAKPYDADDKDEQMYFSSDEAQQEYERAQRKKPSPGGKAPKPINARRAEKNAEWRRKQEESRAARGRGRDSRSHQQSDRGRFQNGRGQNRSFGQQRQEHAGHNQTPQQQHTMQHLTHPPQNRPRRNSRSTSATSLKYDDDADGYKPLRRPDNLYAPQQQYQYPSAQPQPPTMQPAVTTPMLPPTAQQMPQHPFSPAPWQQAMQQYMTHPAYAALWQQNMQALAHQQQQQHVPSGSLPFSPPYPPQTAQADPRRSSGGGAEGGGGGGRGGRGRGRGGSGESGSGSRGGASAGEYRIGYYSTFPY</sequence>
<feature type="compositionally biased region" description="Acidic residues" evidence="9">
    <location>
        <begin position="312"/>
        <end position="330"/>
    </location>
</feature>
<evidence type="ECO:0000256" key="5">
    <source>
        <dbReference type="ARBA" id="ARBA00022552"/>
    </source>
</evidence>
<evidence type="ECO:0000256" key="6">
    <source>
        <dbReference type="ARBA" id="ARBA00022553"/>
    </source>
</evidence>
<dbReference type="STRING" id="331657.A0A4U0XMT7"/>
<feature type="compositionally biased region" description="Polar residues" evidence="9">
    <location>
        <begin position="106"/>
        <end position="124"/>
    </location>
</feature>
<dbReference type="GO" id="GO:0000493">
    <property type="term" value="P:box H/ACA snoRNP assembly"/>
    <property type="evidence" value="ECO:0007669"/>
    <property type="project" value="InterPro"/>
</dbReference>
<proteinExistence type="inferred from homology"/>
<feature type="compositionally biased region" description="Low complexity" evidence="9">
    <location>
        <begin position="425"/>
        <end position="435"/>
    </location>
</feature>
<comment type="subcellular location">
    <subcellularLocation>
        <location evidence="1">Nucleus</location>
    </subcellularLocation>
</comment>
<protein>
    <recommendedName>
        <fullName evidence="3">H/ACA ribonucleoprotein complex non-core subunit NAF1</fullName>
    </recommendedName>
</protein>
<keyword evidence="7" id="KW-0694">RNA-binding</keyword>
<name>A0A4U0XMT7_9PEZI</name>
<feature type="region of interest" description="Disordered" evidence="9">
    <location>
        <begin position="817"/>
        <end position="888"/>
    </location>
</feature>
<evidence type="ECO:0000313" key="11">
    <source>
        <dbReference type="Proteomes" id="UP000308768"/>
    </source>
</evidence>
<dbReference type="Gene3D" id="2.40.10.230">
    <property type="entry name" value="Probable tRNA pseudouridine synthase domain"/>
    <property type="match status" value="1"/>
</dbReference>
<keyword evidence="11" id="KW-1185">Reference proteome</keyword>
<comment type="caution">
    <text evidence="10">The sequence shown here is derived from an EMBL/GenBank/DDBJ whole genome shotgun (WGS) entry which is preliminary data.</text>
</comment>